<accession>A0A4R1R261</accession>
<evidence type="ECO:0000256" key="1">
    <source>
        <dbReference type="SAM" id="Phobius"/>
    </source>
</evidence>
<dbReference type="InterPro" id="IPR045691">
    <property type="entry name" value="DUF6056"/>
</dbReference>
<keyword evidence="1" id="KW-0812">Transmembrane</keyword>
<feature type="transmembrane region" description="Helical" evidence="1">
    <location>
        <begin position="403"/>
        <end position="424"/>
    </location>
</feature>
<gene>
    <name evidence="2" type="ORF">EDD76_104178</name>
</gene>
<name>A0A4R1R261_9FIRM</name>
<evidence type="ECO:0000313" key="2">
    <source>
        <dbReference type="EMBL" id="TCL59441.1"/>
    </source>
</evidence>
<protein>
    <submittedName>
        <fullName evidence="2">Uncharacterized protein</fullName>
    </submittedName>
</protein>
<feature type="transmembrane region" description="Helical" evidence="1">
    <location>
        <begin position="297"/>
        <end position="314"/>
    </location>
</feature>
<comment type="caution">
    <text evidence="2">The sequence shown here is derived from an EMBL/GenBank/DDBJ whole genome shotgun (WGS) entry which is preliminary data.</text>
</comment>
<feature type="transmembrane region" description="Helical" evidence="1">
    <location>
        <begin position="197"/>
        <end position="230"/>
    </location>
</feature>
<proteinExistence type="predicted"/>
<feature type="transmembrane region" description="Helical" evidence="1">
    <location>
        <begin position="326"/>
        <end position="347"/>
    </location>
</feature>
<feature type="transmembrane region" description="Helical" evidence="1">
    <location>
        <begin position="138"/>
        <end position="155"/>
    </location>
</feature>
<sequence>MDRMRMMMVRIGRWFDDNKIMKGIAAVFGVTIIPMLVAAQYSRASADDFGWYASVRKQVWDETHSIVHFTSTALRTTKDIYNEWQGTFTTTFVQAFQPEIFHPRAYFIVPYIMIFLFCGGTALLIYCILVKILKMNKSVYGIITFLYLLITIQYIPSTGEAFYWFNGAVAYTLAYAIMLLSLYFCLEFIRGGQKRKLFFAIFTAFFIGGGNYLTVVLFPLLLILILFLFVSSRKRALYLLVPLMVFTVTAVINMKAPGTSVRGGEIGFNIHKVFTVIYKSIYSGLKVVRSDFLGNPVILISMIIITLFIVGGMVGKSYEFPFKYPVFFVIMTFGSYLAMFAPTYYAGVGAPFGRMSNLIFFYFTLSLIINIVYLTGWLLRVIREKAGENKEEKYSKGFLNIWNTYKIYLLLFSAVLIGVNTHWYEMTAMTRTVKYLASGEAAQYGREMDVRYEILMDENIKDAQIKPLTVSAGPLFLYDIGEDANEWPNTAAAEFFQKDSVYLKR</sequence>
<evidence type="ECO:0000313" key="3">
    <source>
        <dbReference type="Proteomes" id="UP000295718"/>
    </source>
</evidence>
<feature type="transmembrane region" description="Helical" evidence="1">
    <location>
        <begin position="161"/>
        <end position="185"/>
    </location>
</feature>
<reference evidence="2 3" key="1">
    <citation type="submission" date="2019-03" db="EMBL/GenBank/DDBJ databases">
        <title>Genomic Encyclopedia of Type Strains, Phase IV (KMG-IV): sequencing the most valuable type-strain genomes for metagenomic binning, comparative biology and taxonomic classification.</title>
        <authorList>
            <person name="Goeker M."/>
        </authorList>
    </citation>
    <scope>NUCLEOTIDE SEQUENCE [LARGE SCALE GENOMIC DNA]</scope>
    <source>
        <strain evidence="2 3">DSM 100556</strain>
    </source>
</reference>
<dbReference type="EMBL" id="SLUO01000004">
    <property type="protein sequence ID" value="TCL59441.1"/>
    <property type="molecule type" value="Genomic_DNA"/>
</dbReference>
<keyword evidence="1" id="KW-0472">Membrane</keyword>
<dbReference type="Pfam" id="PF19528">
    <property type="entry name" value="DUF6056"/>
    <property type="match status" value="1"/>
</dbReference>
<keyword evidence="3" id="KW-1185">Reference proteome</keyword>
<dbReference type="OrthoDB" id="3194717at2"/>
<keyword evidence="1" id="KW-1133">Transmembrane helix</keyword>
<feature type="transmembrane region" description="Helical" evidence="1">
    <location>
        <begin position="105"/>
        <end position="126"/>
    </location>
</feature>
<dbReference type="STRING" id="1469948.GCA_000732725_03683"/>
<dbReference type="Proteomes" id="UP000295718">
    <property type="component" value="Unassembled WGS sequence"/>
</dbReference>
<feature type="transmembrane region" description="Helical" evidence="1">
    <location>
        <begin position="236"/>
        <end position="254"/>
    </location>
</feature>
<feature type="transmembrane region" description="Helical" evidence="1">
    <location>
        <begin position="359"/>
        <end position="382"/>
    </location>
</feature>
<dbReference type="RefSeq" id="WP_031392302.1">
    <property type="nucleotide sequence ID" value="NZ_JPNB01000002.1"/>
</dbReference>
<dbReference type="AlphaFoldDB" id="A0A4R1R261"/>
<organism evidence="2 3">
    <name type="scientific">Kineothrix alysoides</name>
    <dbReference type="NCBI Taxonomy" id="1469948"/>
    <lineage>
        <taxon>Bacteria</taxon>
        <taxon>Bacillati</taxon>
        <taxon>Bacillota</taxon>
        <taxon>Clostridia</taxon>
        <taxon>Lachnospirales</taxon>
        <taxon>Lachnospiraceae</taxon>
        <taxon>Kineothrix</taxon>
    </lineage>
</organism>